<keyword evidence="2" id="KW-1185">Reference proteome</keyword>
<name>A0A6A5QJK8_AMPQU</name>
<sequence>MSNIFVSSRTSLNRASSSHEVHQSISSYFLQVMSPAFHAPTSLRLSYGLIDSMDRFHIAWCMQNVRMSTGLPAGFSKTIVHYGEPYRLFCVLIIKSILNGYHSFMTSLLVQNGNLSRPMGARSCLTSCHTVKLHTCFMRKLVLQHVDNRTVQLQRKCMRKLVLHMRSWGTKLDVASLGRRPGTASVPENPESLFEASGIETIYPLTGMTRSTP</sequence>
<dbReference type="EMBL" id="ML979137">
    <property type="protein sequence ID" value="KAF1915018.1"/>
    <property type="molecule type" value="Genomic_DNA"/>
</dbReference>
<evidence type="ECO:0000313" key="1">
    <source>
        <dbReference type="EMBL" id="KAF1915018.1"/>
    </source>
</evidence>
<dbReference type="Proteomes" id="UP000800096">
    <property type="component" value="Unassembled WGS sequence"/>
</dbReference>
<dbReference type="AlphaFoldDB" id="A0A6A5QJK8"/>
<reference evidence="1" key="1">
    <citation type="journal article" date="2020" name="Stud. Mycol.">
        <title>101 Dothideomycetes genomes: a test case for predicting lifestyles and emergence of pathogens.</title>
        <authorList>
            <person name="Haridas S."/>
            <person name="Albert R."/>
            <person name="Binder M."/>
            <person name="Bloem J."/>
            <person name="Labutti K."/>
            <person name="Salamov A."/>
            <person name="Andreopoulos B."/>
            <person name="Baker S."/>
            <person name="Barry K."/>
            <person name="Bills G."/>
            <person name="Bluhm B."/>
            <person name="Cannon C."/>
            <person name="Castanera R."/>
            <person name="Culley D."/>
            <person name="Daum C."/>
            <person name="Ezra D."/>
            <person name="Gonzalez J."/>
            <person name="Henrissat B."/>
            <person name="Kuo A."/>
            <person name="Liang C."/>
            <person name="Lipzen A."/>
            <person name="Lutzoni F."/>
            <person name="Magnuson J."/>
            <person name="Mondo S."/>
            <person name="Nolan M."/>
            <person name="Ohm R."/>
            <person name="Pangilinan J."/>
            <person name="Park H.-J."/>
            <person name="Ramirez L."/>
            <person name="Alfaro M."/>
            <person name="Sun H."/>
            <person name="Tritt A."/>
            <person name="Yoshinaga Y."/>
            <person name="Zwiers L.-H."/>
            <person name="Turgeon B."/>
            <person name="Goodwin S."/>
            <person name="Spatafora J."/>
            <person name="Crous P."/>
            <person name="Grigoriev I."/>
        </authorList>
    </citation>
    <scope>NUCLEOTIDE SEQUENCE</scope>
    <source>
        <strain evidence="1">HMLAC05119</strain>
    </source>
</reference>
<evidence type="ECO:0000313" key="2">
    <source>
        <dbReference type="Proteomes" id="UP000800096"/>
    </source>
</evidence>
<proteinExistence type="predicted"/>
<organism evidence="1 2">
    <name type="scientific">Ampelomyces quisqualis</name>
    <name type="common">Powdery mildew agent</name>
    <dbReference type="NCBI Taxonomy" id="50730"/>
    <lineage>
        <taxon>Eukaryota</taxon>
        <taxon>Fungi</taxon>
        <taxon>Dikarya</taxon>
        <taxon>Ascomycota</taxon>
        <taxon>Pezizomycotina</taxon>
        <taxon>Dothideomycetes</taxon>
        <taxon>Pleosporomycetidae</taxon>
        <taxon>Pleosporales</taxon>
        <taxon>Pleosporineae</taxon>
        <taxon>Phaeosphaeriaceae</taxon>
        <taxon>Ampelomyces</taxon>
    </lineage>
</organism>
<protein>
    <submittedName>
        <fullName evidence="1">Uncharacterized protein</fullName>
    </submittedName>
</protein>
<gene>
    <name evidence="1" type="ORF">BDU57DRAFT_310928</name>
</gene>
<accession>A0A6A5QJK8</accession>